<feature type="chain" id="PRO_5009027347" evidence="9">
    <location>
        <begin position="19"/>
        <end position="591"/>
    </location>
</feature>
<protein>
    <submittedName>
        <fullName evidence="11">Calnexin</fullName>
    </submittedName>
</protein>
<dbReference type="SUPFAM" id="SSF63887">
    <property type="entry name" value="P-domain of calnexin/calreticulin"/>
    <property type="match status" value="1"/>
</dbReference>
<dbReference type="InterPro" id="IPR001580">
    <property type="entry name" value="Calret/calnex"/>
</dbReference>
<keyword evidence="12" id="KW-1185">Reference proteome</keyword>
<organism evidence="11 12">
    <name type="scientific">Nadsonia fulvescens var. elongata DSM 6958</name>
    <dbReference type="NCBI Taxonomy" id="857566"/>
    <lineage>
        <taxon>Eukaryota</taxon>
        <taxon>Fungi</taxon>
        <taxon>Dikarya</taxon>
        <taxon>Ascomycota</taxon>
        <taxon>Saccharomycotina</taxon>
        <taxon>Dipodascomycetes</taxon>
        <taxon>Dipodascales</taxon>
        <taxon>Dipodascales incertae sedis</taxon>
        <taxon>Nadsonia</taxon>
    </lineage>
</organism>
<proteinExistence type="inferred from homology"/>
<dbReference type="PANTHER" id="PTHR11073:SF1">
    <property type="entry name" value="CALNEXIN 14D-RELATED"/>
    <property type="match status" value="1"/>
</dbReference>
<dbReference type="GO" id="GO:0005509">
    <property type="term" value="F:calcium ion binding"/>
    <property type="evidence" value="ECO:0007669"/>
    <property type="project" value="InterPro"/>
</dbReference>
<name>A0A1E3PK87_9ASCO</name>
<feature type="signal peptide" evidence="9">
    <location>
        <begin position="1"/>
        <end position="18"/>
    </location>
</feature>
<sequence length="591" mass="66442">MLCLRDIAVAALLTSASASLTPESEASNEISLADFEPLEAPTVAFFDQFIDGSNWKASLAKKDDEFAYVGKWEFEEASYQPTFKGDKGLVLKSEAAHHAISALLPQTFDNTNHTLVLQYEVKFQKGLACGGAYIKLLSENEDLHSNEFSGETDYQVMFGPDKCGSTNKVHFIIRRKSPITGEYEEKHLAAPPSVKQNKYTNLYTLIIHPNQDFEIRINGVTSKAGSLLTEGVLKPGLNPSAQIEDVNDKKPEDWVDELFIPDPENSVKPADWDEDAPFFIVDTSVVKPTDWDETIPLYIPDPESTKPVDWDDEEDGEFVAPEIFNPECESHGCGEWRAPKIKNPNYVGEWVAPMIENPAYAGEWASRLVDNPVYYEDLSPSNLEPIGGLGLELWTMQADILFDNIYLGHSVEEAEMIGNSTFVVKRHFEETAYPKKTEAPKRPVKDEQQKSIFTSGITGYDYAEIWETRVKKPARYYLAHYRRITALLMKDPLAQFTAEPVLSFFCLIGFFSSFAVTFGLLGVVSFLASKFFTRAPKHPFNLEEFKTEAKAIRDTQEIKSTEVEVVEADVDKSAKTTSTEPNNLTHRSNRE</sequence>
<dbReference type="PANTHER" id="PTHR11073">
    <property type="entry name" value="CALRETICULIN AND CALNEXIN"/>
    <property type="match status" value="1"/>
</dbReference>
<dbReference type="Pfam" id="PF00262">
    <property type="entry name" value="Calreticulin"/>
    <property type="match status" value="1"/>
</dbReference>
<dbReference type="Proteomes" id="UP000095009">
    <property type="component" value="Unassembled WGS sequence"/>
</dbReference>
<dbReference type="GO" id="GO:0051082">
    <property type="term" value="F:unfolded protein binding"/>
    <property type="evidence" value="ECO:0007669"/>
    <property type="project" value="InterPro"/>
</dbReference>
<dbReference type="GO" id="GO:0006457">
    <property type="term" value="P:protein folding"/>
    <property type="evidence" value="ECO:0007669"/>
    <property type="project" value="InterPro"/>
</dbReference>
<evidence type="ECO:0000256" key="1">
    <source>
        <dbReference type="ARBA" id="ARBA00004115"/>
    </source>
</evidence>
<dbReference type="PROSITE" id="PS00803">
    <property type="entry name" value="CALRETICULIN_1"/>
    <property type="match status" value="1"/>
</dbReference>
<evidence type="ECO:0000256" key="7">
    <source>
        <dbReference type="ARBA" id="ARBA00023186"/>
    </source>
</evidence>
<dbReference type="STRING" id="857566.A0A1E3PK87"/>
<dbReference type="OrthoDB" id="1938156at2759"/>
<accession>A0A1E3PK87</accession>
<dbReference type="PRINTS" id="PR00626">
    <property type="entry name" value="CALRETICULIN"/>
</dbReference>
<dbReference type="PROSITE" id="PS00804">
    <property type="entry name" value="CALRETICULIN_2"/>
    <property type="match status" value="1"/>
</dbReference>
<feature type="disulfide bond" evidence="8">
    <location>
        <begin position="129"/>
        <end position="163"/>
    </location>
</feature>
<dbReference type="Gene3D" id="2.60.120.200">
    <property type="match status" value="1"/>
</dbReference>
<gene>
    <name evidence="11" type="ORF">NADFUDRAFT_82800</name>
</gene>
<evidence type="ECO:0000256" key="2">
    <source>
        <dbReference type="ARBA" id="ARBA00010983"/>
    </source>
</evidence>
<feature type="compositionally biased region" description="Polar residues" evidence="10">
    <location>
        <begin position="575"/>
        <end position="591"/>
    </location>
</feature>
<dbReference type="FunFam" id="2.60.120.200:FF:000011">
    <property type="entry name" value="Probable calnexin"/>
    <property type="match status" value="1"/>
</dbReference>
<dbReference type="GO" id="GO:0005789">
    <property type="term" value="C:endoplasmic reticulum membrane"/>
    <property type="evidence" value="ECO:0007669"/>
    <property type="project" value="UniProtKB-SubCell"/>
</dbReference>
<reference evidence="11 12" key="1">
    <citation type="journal article" date="2016" name="Proc. Natl. Acad. Sci. U.S.A.">
        <title>Comparative genomics of biotechnologically important yeasts.</title>
        <authorList>
            <person name="Riley R."/>
            <person name="Haridas S."/>
            <person name="Wolfe K.H."/>
            <person name="Lopes M.R."/>
            <person name="Hittinger C.T."/>
            <person name="Goeker M."/>
            <person name="Salamov A.A."/>
            <person name="Wisecaver J.H."/>
            <person name="Long T.M."/>
            <person name="Calvey C.H."/>
            <person name="Aerts A.L."/>
            <person name="Barry K.W."/>
            <person name="Choi C."/>
            <person name="Clum A."/>
            <person name="Coughlan A.Y."/>
            <person name="Deshpande S."/>
            <person name="Douglass A.P."/>
            <person name="Hanson S.J."/>
            <person name="Klenk H.-P."/>
            <person name="LaButti K.M."/>
            <person name="Lapidus A."/>
            <person name="Lindquist E.A."/>
            <person name="Lipzen A.M."/>
            <person name="Meier-Kolthoff J.P."/>
            <person name="Ohm R.A."/>
            <person name="Otillar R.P."/>
            <person name="Pangilinan J.L."/>
            <person name="Peng Y."/>
            <person name="Rokas A."/>
            <person name="Rosa C.A."/>
            <person name="Scheuner C."/>
            <person name="Sibirny A.A."/>
            <person name="Slot J.C."/>
            <person name="Stielow J.B."/>
            <person name="Sun H."/>
            <person name="Kurtzman C.P."/>
            <person name="Blackwell M."/>
            <person name="Grigoriev I.V."/>
            <person name="Jeffries T.W."/>
        </authorList>
    </citation>
    <scope>NUCLEOTIDE SEQUENCE [LARGE SCALE GENOMIC DNA]</scope>
    <source>
        <strain evidence="11 12">DSM 6958</strain>
    </source>
</reference>
<keyword evidence="6 9" id="KW-0472">Membrane</keyword>
<evidence type="ECO:0000256" key="5">
    <source>
        <dbReference type="ARBA" id="ARBA00022989"/>
    </source>
</evidence>
<feature type="transmembrane region" description="Helical" evidence="9">
    <location>
        <begin position="501"/>
        <end position="528"/>
    </location>
</feature>
<evidence type="ECO:0000256" key="6">
    <source>
        <dbReference type="ARBA" id="ARBA00023136"/>
    </source>
</evidence>
<evidence type="ECO:0000256" key="3">
    <source>
        <dbReference type="ARBA" id="ARBA00022692"/>
    </source>
</evidence>
<dbReference type="AlphaFoldDB" id="A0A1E3PK87"/>
<keyword evidence="3 9" id="KW-0812">Transmembrane</keyword>
<comment type="similarity">
    <text evidence="2 9">Belongs to the calreticulin family.</text>
</comment>
<keyword evidence="4 9" id="KW-0256">Endoplasmic reticulum</keyword>
<dbReference type="GO" id="GO:0036503">
    <property type="term" value="P:ERAD pathway"/>
    <property type="evidence" value="ECO:0007669"/>
    <property type="project" value="TreeGrafter"/>
</dbReference>
<evidence type="ECO:0000256" key="10">
    <source>
        <dbReference type="SAM" id="MobiDB-lite"/>
    </source>
</evidence>
<evidence type="ECO:0000256" key="4">
    <source>
        <dbReference type="ARBA" id="ARBA00022824"/>
    </source>
</evidence>
<evidence type="ECO:0000313" key="12">
    <source>
        <dbReference type="Proteomes" id="UP000095009"/>
    </source>
</evidence>
<keyword evidence="8" id="KW-1015">Disulfide bond</keyword>
<feature type="region of interest" description="Disordered" evidence="10">
    <location>
        <begin position="569"/>
        <end position="591"/>
    </location>
</feature>
<keyword evidence="7 9" id="KW-0143">Chaperone</keyword>
<dbReference type="InterPro" id="IPR009033">
    <property type="entry name" value="Calreticulin/calnexin_P_dom_sf"/>
</dbReference>
<dbReference type="EMBL" id="KV454409">
    <property type="protein sequence ID" value="ODQ65851.1"/>
    <property type="molecule type" value="Genomic_DNA"/>
</dbReference>
<dbReference type="FunFam" id="2.10.250.10:FF:000001">
    <property type="entry name" value="Calnexin homolog"/>
    <property type="match status" value="1"/>
</dbReference>
<evidence type="ECO:0000256" key="8">
    <source>
        <dbReference type="PIRSR" id="PIRSR601580-3"/>
    </source>
</evidence>
<dbReference type="SUPFAM" id="SSF49899">
    <property type="entry name" value="Concanavalin A-like lectins/glucanases"/>
    <property type="match status" value="2"/>
</dbReference>
<dbReference type="InterPro" id="IPR013320">
    <property type="entry name" value="ConA-like_dom_sf"/>
</dbReference>
<keyword evidence="9" id="KW-0732">Signal</keyword>
<dbReference type="Gene3D" id="2.10.250.10">
    <property type="entry name" value="Calreticulin/calnexin, P domain"/>
    <property type="match status" value="1"/>
</dbReference>
<evidence type="ECO:0000313" key="11">
    <source>
        <dbReference type="EMBL" id="ODQ65851.1"/>
    </source>
</evidence>
<dbReference type="InterPro" id="IPR018124">
    <property type="entry name" value="Calret/calnex_CS"/>
</dbReference>
<evidence type="ECO:0000256" key="9">
    <source>
        <dbReference type="RuleBase" id="RU362126"/>
    </source>
</evidence>
<keyword evidence="5 9" id="KW-1133">Transmembrane helix</keyword>
<comment type="subcellular location">
    <subcellularLocation>
        <location evidence="1">Endoplasmic reticulum membrane</location>
        <topology evidence="1">Single-pass type I membrane protein</topology>
    </subcellularLocation>
</comment>